<dbReference type="Proteomes" id="UP000324897">
    <property type="component" value="Unassembled WGS sequence"/>
</dbReference>
<protein>
    <submittedName>
        <fullName evidence="1">Uncharacterized protein</fullName>
    </submittedName>
</protein>
<dbReference type="AlphaFoldDB" id="A0A5J9SUX4"/>
<sequence length="82" mass="8755">LAHLIDSSSDKYVIAGLLSSASSGGEGAAAIQRSMPGRSCQWRRPRVRGWELLPMAAASSSRRRAILASDLAPSNQSFLQDI</sequence>
<gene>
    <name evidence="1" type="ORF">EJB05_51713</name>
</gene>
<evidence type="ECO:0000313" key="2">
    <source>
        <dbReference type="Proteomes" id="UP000324897"/>
    </source>
</evidence>
<keyword evidence="2" id="KW-1185">Reference proteome</keyword>
<dbReference type="EMBL" id="RWGY01000279">
    <property type="protein sequence ID" value="TVU02778.1"/>
    <property type="molecule type" value="Genomic_DNA"/>
</dbReference>
<comment type="caution">
    <text evidence="1">The sequence shown here is derived from an EMBL/GenBank/DDBJ whole genome shotgun (WGS) entry which is preliminary data.</text>
</comment>
<organism evidence="1 2">
    <name type="scientific">Eragrostis curvula</name>
    <name type="common">weeping love grass</name>
    <dbReference type="NCBI Taxonomy" id="38414"/>
    <lineage>
        <taxon>Eukaryota</taxon>
        <taxon>Viridiplantae</taxon>
        <taxon>Streptophyta</taxon>
        <taxon>Embryophyta</taxon>
        <taxon>Tracheophyta</taxon>
        <taxon>Spermatophyta</taxon>
        <taxon>Magnoliopsida</taxon>
        <taxon>Liliopsida</taxon>
        <taxon>Poales</taxon>
        <taxon>Poaceae</taxon>
        <taxon>PACMAD clade</taxon>
        <taxon>Chloridoideae</taxon>
        <taxon>Eragrostideae</taxon>
        <taxon>Eragrostidinae</taxon>
        <taxon>Eragrostis</taxon>
    </lineage>
</organism>
<proteinExistence type="predicted"/>
<accession>A0A5J9SUX4</accession>
<reference evidence="1 2" key="1">
    <citation type="journal article" date="2019" name="Sci. Rep.">
        <title>A high-quality genome of Eragrostis curvula grass provides insights into Poaceae evolution and supports new strategies to enhance forage quality.</title>
        <authorList>
            <person name="Carballo J."/>
            <person name="Santos B.A.C.M."/>
            <person name="Zappacosta D."/>
            <person name="Garbus I."/>
            <person name="Selva J.P."/>
            <person name="Gallo C.A."/>
            <person name="Diaz A."/>
            <person name="Albertini E."/>
            <person name="Caccamo M."/>
            <person name="Echenique V."/>
        </authorList>
    </citation>
    <scope>NUCLEOTIDE SEQUENCE [LARGE SCALE GENOMIC DNA]</scope>
    <source>
        <strain evidence="2">cv. Victoria</strain>
        <tissue evidence="1">Leaf</tissue>
    </source>
</reference>
<feature type="non-terminal residue" evidence="1">
    <location>
        <position position="1"/>
    </location>
</feature>
<evidence type="ECO:0000313" key="1">
    <source>
        <dbReference type="EMBL" id="TVU02778.1"/>
    </source>
</evidence>
<name>A0A5J9SUX4_9POAL</name>